<protein>
    <submittedName>
        <fullName evidence="1">Uncharacterized protein</fullName>
    </submittedName>
</protein>
<dbReference type="EMBL" id="ACEC01000057">
    <property type="protein sequence ID" value="EEG30695.1"/>
    <property type="molecule type" value="Genomic_DNA"/>
</dbReference>
<comment type="caution">
    <text evidence="1">The sequence shown here is derived from an EMBL/GenBank/DDBJ whole genome shotgun (WGS) entry which is preliminary data.</text>
</comment>
<accession>C0ECQ1</accession>
<dbReference type="AlphaFoldDB" id="C0ECQ1"/>
<reference evidence="1 2" key="2">
    <citation type="submission" date="2009-02" db="EMBL/GenBank/DDBJ databases">
        <title>Draft genome sequence of Clostridium methylpentosum (DSM 5476).</title>
        <authorList>
            <person name="Sudarsanam P."/>
            <person name="Ley R."/>
            <person name="Guruge J."/>
            <person name="Turnbaugh P.J."/>
            <person name="Mahowald M."/>
            <person name="Liep D."/>
            <person name="Gordon J."/>
        </authorList>
    </citation>
    <scope>NUCLEOTIDE SEQUENCE [LARGE SCALE GENOMIC DNA]</scope>
    <source>
        <strain evidence="1 2">DSM 5476</strain>
    </source>
</reference>
<reference evidence="1 2" key="1">
    <citation type="submission" date="2009-01" db="EMBL/GenBank/DDBJ databases">
        <authorList>
            <person name="Fulton L."/>
            <person name="Clifton S."/>
            <person name="Fulton B."/>
            <person name="Xu J."/>
            <person name="Minx P."/>
            <person name="Pepin K.H."/>
            <person name="Johnson M."/>
            <person name="Bhonagiri V."/>
            <person name="Nash W.E."/>
            <person name="Mardis E.R."/>
            <person name="Wilson R.K."/>
        </authorList>
    </citation>
    <scope>NUCLEOTIDE SEQUENCE [LARGE SCALE GENOMIC DNA]</scope>
    <source>
        <strain evidence="1 2">DSM 5476</strain>
    </source>
</reference>
<sequence length="41" mass="4724">MAPPKGTRRAAYSAAQKPLSIELFRKNRHCKEITFEIGEDY</sequence>
<evidence type="ECO:0000313" key="2">
    <source>
        <dbReference type="Proteomes" id="UP000003340"/>
    </source>
</evidence>
<gene>
    <name evidence="1" type="ORF">CLOSTMETH_01622</name>
</gene>
<dbReference type="Proteomes" id="UP000003340">
    <property type="component" value="Unassembled WGS sequence"/>
</dbReference>
<dbReference type="STRING" id="537013.CLOSTMETH_01622"/>
<organism evidence="1 2">
    <name type="scientific">[Clostridium] methylpentosum DSM 5476</name>
    <dbReference type="NCBI Taxonomy" id="537013"/>
    <lineage>
        <taxon>Bacteria</taxon>
        <taxon>Bacillati</taxon>
        <taxon>Bacillota</taxon>
        <taxon>Clostridia</taxon>
        <taxon>Eubacteriales</taxon>
        <taxon>Oscillospiraceae</taxon>
        <taxon>Oscillospiraceae incertae sedis</taxon>
    </lineage>
</organism>
<keyword evidence="2" id="KW-1185">Reference proteome</keyword>
<name>C0ECQ1_9FIRM</name>
<dbReference type="HOGENOM" id="CLU_3268110_0_0_9"/>
<proteinExistence type="predicted"/>
<evidence type="ECO:0000313" key="1">
    <source>
        <dbReference type="EMBL" id="EEG30695.1"/>
    </source>
</evidence>